<evidence type="ECO:0000256" key="5">
    <source>
        <dbReference type="ARBA" id="ARBA00022679"/>
    </source>
</evidence>
<evidence type="ECO:0000256" key="7">
    <source>
        <dbReference type="ARBA" id="ARBA00022989"/>
    </source>
</evidence>
<evidence type="ECO:0000256" key="2">
    <source>
        <dbReference type="ARBA" id="ARBA00006675"/>
    </source>
</evidence>
<keyword evidence="10" id="KW-0594">Phospholipid biosynthesis</keyword>
<comment type="similarity">
    <text evidence="2">Belongs to the GPC1 family.</text>
</comment>
<feature type="transmembrane region" description="Helical" evidence="13">
    <location>
        <begin position="416"/>
        <end position="434"/>
    </location>
</feature>
<evidence type="ECO:0000256" key="13">
    <source>
        <dbReference type="SAM" id="Phobius"/>
    </source>
</evidence>
<keyword evidence="11" id="KW-1208">Phospholipid metabolism</keyword>
<evidence type="ECO:0000256" key="4">
    <source>
        <dbReference type="ARBA" id="ARBA00022516"/>
    </source>
</evidence>
<evidence type="ECO:0000256" key="6">
    <source>
        <dbReference type="ARBA" id="ARBA00022692"/>
    </source>
</evidence>
<feature type="transmembrane region" description="Helical" evidence="13">
    <location>
        <begin position="307"/>
        <end position="328"/>
    </location>
</feature>
<keyword evidence="12" id="KW-0012">Acyltransferase</keyword>
<keyword evidence="9 13" id="KW-0472">Membrane</keyword>
<reference evidence="14" key="1">
    <citation type="submission" date="2021-01" db="EMBL/GenBank/DDBJ databases">
        <authorList>
            <person name="Corre E."/>
            <person name="Pelletier E."/>
            <person name="Niang G."/>
            <person name="Scheremetjew M."/>
            <person name="Finn R."/>
            <person name="Kale V."/>
            <person name="Holt S."/>
            <person name="Cochrane G."/>
            <person name="Meng A."/>
            <person name="Brown T."/>
            <person name="Cohen L."/>
        </authorList>
    </citation>
    <scope>NUCLEOTIDE SEQUENCE</scope>
    <source>
        <strain evidence="14">CCMP2084</strain>
    </source>
</reference>
<evidence type="ECO:0000313" key="14">
    <source>
        <dbReference type="EMBL" id="CAD9811657.1"/>
    </source>
</evidence>
<evidence type="ECO:0000256" key="1">
    <source>
        <dbReference type="ARBA" id="ARBA00004141"/>
    </source>
</evidence>
<dbReference type="AlphaFoldDB" id="A0A7S2XK11"/>
<dbReference type="PANTHER" id="PTHR31201">
    <property type="entry name" value="OS01G0585100 PROTEIN"/>
    <property type="match status" value="1"/>
</dbReference>
<dbReference type="GO" id="GO:0016746">
    <property type="term" value="F:acyltransferase activity"/>
    <property type="evidence" value="ECO:0007669"/>
    <property type="project" value="UniProtKB-KW"/>
</dbReference>
<evidence type="ECO:0000256" key="3">
    <source>
        <dbReference type="ARBA" id="ARBA00019082"/>
    </source>
</evidence>
<evidence type="ECO:0000256" key="8">
    <source>
        <dbReference type="ARBA" id="ARBA00023098"/>
    </source>
</evidence>
<feature type="transmembrane region" description="Helical" evidence="13">
    <location>
        <begin position="145"/>
        <end position="161"/>
    </location>
</feature>
<feature type="transmembrane region" description="Helical" evidence="13">
    <location>
        <begin position="389"/>
        <end position="410"/>
    </location>
</feature>
<organism evidence="14">
    <name type="scientific">Attheya septentrionalis</name>
    <dbReference type="NCBI Taxonomy" id="420275"/>
    <lineage>
        <taxon>Eukaryota</taxon>
        <taxon>Sar</taxon>
        <taxon>Stramenopiles</taxon>
        <taxon>Ochrophyta</taxon>
        <taxon>Bacillariophyta</taxon>
        <taxon>Coscinodiscophyceae</taxon>
        <taxon>Chaetocerotophycidae</taxon>
        <taxon>Chaetocerotales</taxon>
        <taxon>Attheyaceae</taxon>
        <taxon>Attheya</taxon>
    </lineage>
</organism>
<gene>
    <name evidence="14" type="ORF">ASEP1449_LOCUS3482</name>
</gene>
<feature type="transmembrane region" description="Helical" evidence="13">
    <location>
        <begin position="245"/>
        <end position="264"/>
    </location>
</feature>
<keyword evidence="8" id="KW-0443">Lipid metabolism</keyword>
<protein>
    <recommendedName>
        <fullName evidence="3">Glycerophosphocholine acyltransferase 1</fullName>
    </recommendedName>
</protein>
<dbReference type="InterPro" id="IPR021261">
    <property type="entry name" value="GPCAT"/>
</dbReference>
<dbReference type="Pfam" id="PF10998">
    <property type="entry name" value="DUF2838"/>
    <property type="match status" value="1"/>
</dbReference>
<accession>A0A7S2XK11</accession>
<feature type="transmembrane region" description="Helical" evidence="13">
    <location>
        <begin position="212"/>
        <end position="238"/>
    </location>
</feature>
<keyword evidence="4" id="KW-0444">Lipid biosynthesis</keyword>
<dbReference type="GO" id="GO:0016020">
    <property type="term" value="C:membrane"/>
    <property type="evidence" value="ECO:0007669"/>
    <property type="project" value="UniProtKB-SubCell"/>
</dbReference>
<proteinExistence type="inferred from homology"/>
<feature type="transmembrane region" description="Helical" evidence="13">
    <location>
        <begin position="123"/>
        <end position="139"/>
    </location>
</feature>
<keyword evidence="6 13" id="KW-0812">Transmembrane</keyword>
<feature type="transmembrane region" description="Helical" evidence="13">
    <location>
        <begin position="173"/>
        <end position="200"/>
    </location>
</feature>
<name>A0A7S2XK11_9STRA</name>
<keyword evidence="7 13" id="KW-1133">Transmembrane helix</keyword>
<dbReference type="GO" id="GO:0006656">
    <property type="term" value="P:phosphatidylcholine biosynthetic process"/>
    <property type="evidence" value="ECO:0007669"/>
    <property type="project" value="TreeGrafter"/>
</dbReference>
<keyword evidence="5" id="KW-0808">Transferase</keyword>
<evidence type="ECO:0000256" key="12">
    <source>
        <dbReference type="ARBA" id="ARBA00023315"/>
    </source>
</evidence>
<evidence type="ECO:0000256" key="10">
    <source>
        <dbReference type="ARBA" id="ARBA00023209"/>
    </source>
</evidence>
<dbReference type="EMBL" id="HBHQ01005204">
    <property type="protein sequence ID" value="CAD9811657.1"/>
    <property type="molecule type" value="Transcribed_RNA"/>
</dbReference>
<comment type="subcellular location">
    <subcellularLocation>
        <location evidence="1">Membrane</location>
        <topology evidence="1">Multi-pass membrane protein</topology>
    </subcellularLocation>
</comment>
<sequence>MSEFPDFTDSMHMRAGMMMDIPLPDNMTPSDDHEGMLRSKESMDIVHRFSSVIGAELADKLASTTVGVQDNNMDDVVRNDRSGLSRTPSIVFRQREAAVLRRVLEEVDKTAAKQMRQGFNEHNFTIGVLNSFLLGYIFGAFPQHFWLVYFVETIPLIVTKFHNMWHAKPLREVFYYLDLCWFLNFTGILCLFSFLLHYFTDMALPDYIRKDIFLAAVGAACGPLTGATALLPFVAFLFHDIKTTTGLFIHILPPFLMYTILWHGNEIHEAWPNVFALDYLDDVKFFPDSGPFFFPGTGLGTIAGNSIALYFMWFVPYFIWMVTIGMDLPRTKRHKKLQDGTPAPPRFDTVFHSTVRGGLCILIGSMFWGRPKWVSLEQMKANDFEMRDFFVYMVAHAIASVLSIYCLAWPCYNNETVHILVLGGLTCICVYRGAKRYTYYSTHMYGALIRKNFEDIMIEDAKQK</sequence>
<evidence type="ECO:0000256" key="9">
    <source>
        <dbReference type="ARBA" id="ARBA00023136"/>
    </source>
</evidence>
<evidence type="ECO:0000256" key="11">
    <source>
        <dbReference type="ARBA" id="ARBA00023264"/>
    </source>
</evidence>
<dbReference type="PANTHER" id="PTHR31201:SF1">
    <property type="entry name" value="GLYCEROPHOSPHOCHOLINE ACYLTRANSFERASE 1"/>
    <property type="match status" value="1"/>
</dbReference>